<dbReference type="PATRIC" id="fig|1144316.3.peg.2409"/>
<dbReference type="RefSeq" id="WP_007843865.1">
    <property type="nucleotide sequence ID" value="NZ_AKJY01000041.1"/>
</dbReference>
<protein>
    <submittedName>
        <fullName evidence="1">Uncharacterized protein</fullName>
    </submittedName>
</protein>
<evidence type="ECO:0000313" key="1">
    <source>
        <dbReference type="EMBL" id="EJL71439.1"/>
    </source>
</evidence>
<evidence type="ECO:0000313" key="2">
    <source>
        <dbReference type="Proteomes" id="UP000007509"/>
    </source>
</evidence>
<accession>J3CGX3</accession>
<organism evidence="1 2">
    <name type="scientific">Chryseobacterium populi</name>
    <dbReference type="NCBI Taxonomy" id="1144316"/>
    <lineage>
        <taxon>Bacteria</taxon>
        <taxon>Pseudomonadati</taxon>
        <taxon>Bacteroidota</taxon>
        <taxon>Flavobacteriia</taxon>
        <taxon>Flavobacteriales</taxon>
        <taxon>Weeksellaceae</taxon>
        <taxon>Chryseobacterium group</taxon>
        <taxon>Chryseobacterium</taxon>
    </lineage>
</organism>
<reference evidence="1 2" key="1">
    <citation type="journal article" date="2012" name="J. Bacteriol.">
        <title>Twenty-one genome sequences from Pseudomonas species and 19 genome sequences from diverse bacteria isolated from the rhizosphere and endosphere of Populus deltoides.</title>
        <authorList>
            <person name="Brown S.D."/>
            <person name="Utturkar S.M."/>
            <person name="Klingeman D.M."/>
            <person name="Johnson C.M."/>
            <person name="Martin S.L."/>
            <person name="Land M.L."/>
            <person name="Lu T.Y."/>
            <person name="Schadt C.W."/>
            <person name="Doktycz M.J."/>
            <person name="Pelletier D.A."/>
        </authorList>
    </citation>
    <scope>NUCLEOTIDE SEQUENCE [LARGE SCALE GENOMIC DNA]</scope>
    <source>
        <strain evidence="1 2">CF314</strain>
    </source>
</reference>
<dbReference type="OrthoDB" id="1270754at2"/>
<sequence length="112" mass="13068">MKIHEIRDQIAKKLSNDYNTWHNLLNHTQPESYTCGHWKVEINPTDIWVDVPTRTFSVNDGFFSSNVIPEPGNNIQEVSYNKAFTAKGKFELDQENDLKLEKIDIDIEIDIF</sequence>
<comment type="caution">
    <text evidence="1">The sequence shown here is derived from an EMBL/GenBank/DDBJ whole genome shotgun (WGS) entry which is preliminary data.</text>
</comment>
<proteinExistence type="predicted"/>
<gene>
    <name evidence="1" type="ORF">PMI13_02387</name>
</gene>
<name>J3CGX3_9FLAO</name>
<dbReference type="AlphaFoldDB" id="J3CGX3"/>
<keyword evidence="2" id="KW-1185">Reference proteome</keyword>
<dbReference type="Proteomes" id="UP000007509">
    <property type="component" value="Unassembled WGS sequence"/>
</dbReference>
<dbReference type="EMBL" id="AKJY01000041">
    <property type="protein sequence ID" value="EJL71439.1"/>
    <property type="molecule type" value="Genomic_DNA"/>
</dbReference>